<evidence type="ECO:0000259" key="1">
    <source>
        <dbReference type="PROSITE" id="PS51186"/>
    </source>
</evidence>
<dbReference type="Proteomes" id="UP000248857">
    <property type="component" value="Unassembled WGS sequence"/>
</dbReference>
<comment type="caution">
    <text evidence="2">The sequence shown here is derived from an EMBL/GenBank/DDBJ whole genome shotgun (WGS) entry which is preliminary data.</text>
</comment>
<gene>
    <name evidence="2" type="ORF">C1752_01564</name>
</gene>
<dbReference type="GO" id="GO:0016747">
    <property type="term" value="F:acyltransferase activity, transferring groups other than amino-acyl groups"/>
    <property type="evidence" value="ECO:0007669"/>
    <property type="project" value="InterPro"/>
</dbReference>
<accession>A0A2W1JWB4</accession>
<dbReference type="RefSeq" id="WP_110985540.1">
    <property type="nucleotide sequence ID" value="NZ_CAWNWM010000004.1"/>
</dbReference>
<dbReference type="Pfam" id="PF00583">
    <property type="entry name" value="Acetyltransf_1"/>
    <property type="match status" value="1"/>
</dbReference>
<dbReference type="PROSITE" id="PS51186">
    <property type="entry name" value="GNAT"/>
    <property type="match status" value="1"/>
</dbReference>
<dbReference type="InterPro" id="IPR000182">
    <property type="entry name" value="GNAT_dom"/>
</dbReference>
<protein>
    <recommendedName>
        <fullName evidence="1">N-acetyltransferase domain-containing protein</fullName>
    </recommendedName>
</protein>
<dbReference type="EMBL" id="PQWO01000004">
    <property type="protein sequence ID" value="PZD73974.1"/>
    <property type="molecule type" value="Genomic_DNA"/>
</dbReference>
<name>A0A2W1JWB4_9CYAN</name>
<dbReference type="InterPro" id="IPR016181">
    <property type="entry name" value="Acyl_CoA_acyltransferase"/>
</dbReference>
<dbReference type="SUPFAM" id="SSF55729">
    <property type="entry name" value="Acyl-CoA N-acyltransferases (Nat)"/>
    <property type="match status" value="1"/>
</dbReference>
<dbReference type="CDD" id="cd04301">
    <property type="entry name" value="NAT_SF"/>
    <property type="match status" value="1"/>
</dbReference>
<dbReference type="AlphaFoldDB" id="A0A2W1JWB4"/>
<sequence>MAIQLRDATTDDRDTIIAFDQIAQSDSQRINFVDRILGSELCLVAERNGQVIAYGVLEYTFFDNGFISMIYVASPERRLGVGSALVEALADRCKTPKVFTSTNQSNVPMQRLLERYGFAPSGIIHNLDPRDPELVYVLDRQIERLGPGPER</sequence>
<keyword evidence="3" id="KW-1185">Reference proteome</keyword>
<organism evidence="2 3">
    <name type="scientific">Acaryochloris thomasi RCC1774</name>
    <dbReference type="NCBI Taxonomy" id="1764569"/>
    <lineage>
        <taxon>Bacteria</taxon>
        <taxon>Bacillati</taxon>
        <taxon>Cyanobacteriota</taxon>
        <taxon>Cyanophyceae</taxon>
        <taxon>Acaryochloridales</taxon>
        <taxon>Acaryochloridaceae</taxon>
        <taxon>Acaryochloris</taxon>
        <taxon>Acaryochloris thomasi</taxon>
    </lineage>
</organism>
<evidence type="ECO:0000313" key="3">
    <source>
        <dbReference type="Proteomes" id="UP000248857"/>
    </source>
</evidence>
<evidence type="ECO:0000313" key="2">
    <source>
        <dbReference type="EMBL" id="PZD73974.1"/>
    </source>
</evidence>
<proteinExistence type="predicted"/>
<reference evidence="2 3" key="1">
    <citation type="journal article" date="2018" name="Sci. Rep.">
        <title>A novel species of the marine cyanobacterium Acaryochloris with a unique pigment content and lifestyle.</title>
        <authorList>
            <person name="Partensky F."/>
            <person name="Six C."/>
            <person name="Ratin M."/>
            <person name="Garczarek L."/>
            <person name="Vaulot D."/>
            <person name="Probert I."/>
            <person name="Calteau A."/>
            <person name="Gourvil P."/>
            <person name="Marie D."/>
            <person name="Grebert T."/>
            <person name="Bouchier C."/>
            <person name="Le Panse S."/>
            <person name="Gachenot M."/>
            <person name="Rodriguez F."/>
            <person name="Garrido J.L."/>
        </authorList>
    </citation>
    <scope>NUCLEOTIDE SEQUENCE [LARGE SCALE GENOMIC DNA]</scope>
    <source>
        <strain evidence="2 3">RCC1774</strain>
    </source>
</reference>
<feature type="domain" description="N-acetyltransferase" evidence="1">
    <location>
        <begin position="3"/>
        <end position="141"/>
    </location>
</feature>
<dbReference type="Gene3D" id="3.40.630.30">
    <property type="match status" value="1"/>
</dbReference>
<dbReference type="OrthoDB" id="5638018at2"/>